<reference evidence="1 2" key="1">
    <citation type="submission" date="2016-11" db="EMBL/GenBank/DDBJ databases">
        <authorList>
            <person name="Jaros S."/>
            <person name="Januszkiewicz K."/>
            <person name="Wedrychowicz H."/>
        </authorList>
    </citation>
    <scope>NUCLEOTIDE SEQUENCE [LARGE SCALE GENOMIC DNA]</scope>
    <source>
        <strain evidence="1 2">DSM 21074</strain>
    </source>
</reference>
<organism evidence="1 2">
    <name type="scientific">Hymenobacter daecheongensis DSM 21074</name>
    <dbReference type="NCBI Taxonomy" id="1121955"/>
    <lineage>
        <taxon>Bacteria</taxon>
        <taxon>Pseudomonadati</taxon>
        <taxon>Bacteroidota</taxon>
        <taxon>Cytophagia</taxon>
        <taxon>Cytophagales</taxon>
        <taxon>Hymenobacteraceae</taxon>
        <taxon>Hymenobacter</taxon>
    </lineage>
</organism>
<name>A0A1M6KPL0_9BACT</name>
<evidence type="ECO:0000313" key="2">
    <source>
        <dbReference type="Proteomes" id="UP000184418"/>
    </source>
</evidence>
<gene>
    <name evidence="1" type="ORF">SAMN02745146_3516</name>
</gene>
<sequence>MYTFERTDAFEIILAEVYEDVFVPLAVSVAEKNPNISLHSHILTGPGVQSSATGDDTQMEKSSIELEVFRHGKQILQYSLTYSDTYMDADEVSINAAFFRSIITHFYDTQEAATAAAQEALINFDFDAPVTAEDEAAWNALREFPIEPQILKAAVREDLVELLAEAI</sequence>
<evidence type="ECO:0000313" key="1">
    <source>
        <dbReference type="EMBL" id="SHJ60860.1"/>
    </source>
</evidence>
<dbReference type="RefSeq" id="WP_073111617.1">
    <property type="nucleotide sequence ID" value="NZ_FQYN01000008.1"/>
</dbReference>
<protein>
    <submittedName>
        <fullName evidence="1">Uncharacterized protein</fullName>
    </submittedName>
</protein>
<proteinExistence type="predicted"/>
<dbReference type="AlphaFoldDB" id="A0A1M6KPL0"/>
<keyword evidence="2" id="KW-1185">Reference proteome</keyword>
<dbReference type="Proteomes" id="UP000184418">
    <property type="component" value="Unassembled WGS sequence"/>
</dbReference>
<dbReference type="EMBL" id="FQYN01000008">
    <property type="protein sequence ID" value="SHJ60860.1"/>
    <property type="molecule type" value="Genomic_DNA"/>
</dbReference>
<accession>A0A1M6KPL0</accession>